<dbReference type="InterPro" id="IPR017853">
    <property type="entry name" value="GH"/>
</dbReference>
<dbReference type="PANTHER" id="PTHR11069">
    <property type="entry name" value="GLUCOSYLCERAMIDASE"/>
    <property type="match status" value="1"/>
</dbReference>
<evidence type="ECO:0000256" key="1">
    <source>
        <dbReference type="ARBA" id="ARBA00005382"/>
    </source>
</evidence>
<accession>A0A8J2U7C4</accession>
<name>A0A8J2U7C4_9BACT</name>
<keyword evidence="2" id="KW-0732">Signal</keyword>
<dbReference type="InterPro" id="IPR033452">
    <property type="entry name" value="GH30_C"/>
</dbReference>
<dbReference type="RefSeq" id="WP_188928003.1">
    <property type="nucleotide sequence ID" value="NZ_BMJC01000001.1"/>
</dbReference>
<dbReference type="Gene3D" id="3.20.20.80">
    <property type="entry name" value="Glycosidases"/>
    <property type="match status" value="1"/>
</dbReference>
<dbReference type="Pfam" id="PF17189">
    <property type="entry name" value="Glyco_hydro_30C"/>
    <property type="match status" value="1"/>
</dbReference>
<comment type="similarity">
    <text evidence="1 4">Belongs to the glycosyl hydrolase 30 family.</text>
</comment>
<evidence type="ECO:0000256" key="4">
    <source>
        <dbReference type="RuleBase" id="RU361188"/>
    </source>
</evidence>
<dbReference type="EMBL" id="BMJC01000001">
    <property type="protein sequence ID" value="GGA84086.1"/>
    <property type="molecule type" value="Genomic_DNA"/>
</dbReference>
<dbReference type="InterPro" id="IPR001139">
    <property type="entry name" value="Glyco_hydro_30"/>
</dbReference>
<dbReference type="GO" id="GO:0016020">
    <property type="term" value="C:membrane"/>
    <property type="evidence" value="ECO:0007669"/>
    <property type="project" value="GOC"/>
</dbReference>
<feature type="domain" description="Glycosyl hydrolase family 30 beta sandwich" evidence="6">
    <location>
        <begin position="407"/>
        <end position="466"/>
    </location>
</feature>
<gene>
    <name evidence="7" type="ORF">GCM10011511_04060</name>
</gene>
<dbReference type="AlphaFoldDB" id="A0A8J2U7C4"/>
<dbReference type="Pfam" id="PF02055">
    <property type="entry name" value="Glyco_hydro_30"/>
    <property type="match status" value="1"/>
</dbReference>
<dbReference type="GO" id="GO:0004348">
    <property type="term" value="F:glucosylceramidase activity"/>
    <property type="evidence" value="ECO:0007669"/>
    <property type="project" value="InterPro"/>
</dbReference>
<proteinExistence type="inferred from homology"/>
<protein>
    <submittedName>
        <fullName evidence="7">Glucosylceramidase</fullName>
    </submittedName>
</protein>
<evidence type="ECO:0000313" key="8">
    <source>
        <dbReference type="Proteomes" id="UP000607559"/>
    </source>
</evidence>
<reference evidence="7" key="2">
    <citation type="submission" date="2020-09" db="EMBL/GenBank/DDBJ databases">
        <authorList>
            <person name="Sun Q."/>
            <person name="Zhou Y."/>
        </authorList>
    </citation>
    <scope>NUCLEOTIDE SEQUENCE</scope>
    <source>
        <strain evidence="7">CGMCC 1.15448</strain>
    </source>
</reference>
<evidence type="ECO:0000256" key="2">
    <source>
        <dbReference type="ARBA" id="ARBA00022729"/>
    </source>
</evidence>
<dbReference type="SUPFAM" id="SSF51445">
    <property type="entry name" value="(Trans)glycosidases"/>
    <property type="match status" value="1"/>
</dbReference>
<feature type="domain" description="Glycosyl hydrolase family 30 TIM-barrel" evidence="5">
    <location>
        <begin position="73"/>
        <end position="404"/>
    </location>
</feature>
<evidence type="ECO:0000259" key="6">
    <source>
        <dbReference type="Pfam" id="PF17189"/>
    </source>
</evidence>
<dbReference type="InterPro" id="IPR033453">
    <property type="entry name" value="Glyco_hydro_30_TIM-barrel"/>
</dbReference>
<organism evidence="7 8">
    <name type="scientific">Puia dinghuensis</name>
    <dbReference type="NCBI Taxonomy" id="1792502"/>
    <lineage>
        <taxon>Bacteria</taxon>
        <taxon>Pseudomonadati</taxon>
        <taxon>Bacteroidota</taxon>
        <taxon>Chitinophagia</taxon>
        <taxon>Chitinophagales</taxon>
        <taxon>Chitinophagaceae</taxon>
        <taxon>Puia</taxon>
    </lineage>
</organism>
<comment type="caution">
    <text evidence="7">The sequence shown here is derived from an EMBL/GenBank/DDBJ whole genome shotgun (WGS) entry which is preliminary data.</text>
</comment>
<dbReference type="PANTHER" id="PTHR11069:SF23">
    <property type="entry name" value="LYSOSOMAL ACID GLUCOSYLCERAMIDASE"/>
    <property type="match status" value="1"/>
</dbReference>
<keyword evidence="8" id="KW-1185">Reference proteome</keyword>
<dbReference type="Gene3D" id="2.60.40.1180">
    <property type="entry name" value="Golgi alpha-mannosidase II"/>
    <property type="match status" value="1"/>
</dbReference>
<keyword evidence="4" id="KW-0326">Glycosidase</keyword>
<sequence length="470" mass="51512">MISVLRTALTGAVLSCTLGTVYAQKDKQVTIWLTDASQSVFFQQQADGQLEKGSSFPSDPVIAIDEKKTFQHVDGFGWALTGGSAQHIMQMSPAARTALLKELFTTDSNHIGGSYLRVSIGASDLSDHVFSYDDLPAGQTDTALTHFDLGPDKKDVIPVLQQIIQVNPEIKILGSPWSAPAWMKNNHDTRGGSLLPQYYSVYANYLVKYILQMQQQGIGIDALTVQNEPLHPGNNPSMYMPAAAEAAFVKLLGPAIDRERLDTKIIVYDHNADRPDYPDSIYHDPGAAKWVDGAAFHLYGGKIEALTPLHDSFPDKNLYFTEQWVGAPGDFAKDIPEHVDKLIVGAMRNWCKTVIEWNLAANSKWEPHTDRGGCDRCLGAVTIDGDVVKRNPAYYIIAHAAKYVRPGSSRIVSNSDETLPNVAFRTPTGQAVLVVLNNTAAQKGFTIELRGKRLHTTLNGGAVATYVFQL</sequence>
<keyword evidence="3 4" id="KW-0378">Hydrolase</keyword>
<dbReference type="Proteomes" id="UP000607559">
    <property type="component" value="Unassembled WGS sequence"/>
</dbReference>
<evidence type="ECO:0000259" key="5">
    <source>
        <dbReference type="Pfam" id="PF02055"/>
    </source>
</evidence>
<reference evidence="7" key="1">
    <citation type="journal article" date="2014" name="Int. J. Syst. Evol. Microbiol.">
        <title>Complete genome sequence of Corynebacterium casei LMG S-19264T (=DSM 44701T), isolated from a smear-ripened cheese.</title>
        <authorList>
            <consortium name="US DOE Joint Genome Institute (JGI-PGF)"/>
            <person name="Walter F."/>
            <person name="Albersmeier A."/>
            <person name="Kalinowski J."/>
            <person name="Ruckert C."/>
        </authorList>
    </citation>
    <scope>NUCLEOTIDE SEQUENCE</scope>
    <source>
        <strain evidence="7">CGMCC 1.15448</strain>
    </source>
</reference>
<evidence type="ECO:0000256" key="3">
    <source>
        <dbReference type="ARBA" id="ARBA00022801"/>
    </source>
</evidence>
<dbReference type="GO" id="GO:0006680">
    <property type="term" value="P:glucosylceramide catabolic process"/>
    <property type="evidence" value="ECO:0007669"/>
    <property type="project" value="TreeGrafter"/>
</dbReference>
<evidence type="ECO:0000313" key="7">
    <source>
        <dbReference type="EMBL" id="GGA84086.1"/>
    </source>
</evidence>
<dbReference type="InterPro" id="IPR013780">
    <property type="entry name" value="Glyco_hydro_b"/>
</dbReference>